<gene>
    <name evidence="3" type="ORF">UFOPK3914_00286</name>
</gene>
<evidence type="ECO:0000256" key="1">
    <source>
        <dbReference type="SAM" id="MobiDB-lite"/>
    </source>
</evidence>
<protein>
    <submittedName>
        <fullName evidence="3">Unannotated protein</fullName>
    </submittedName>
</protein>
<feature type="transmembrane region" description="Helical" evidence="2">
    <location>
        <begin position="12"/>
        <end position="29"/>
    </location>
</feature>
<reference evidence="3" key="1">
    <citation type="submission" date="2020-05" db="EMBL/GenBank/DDBJ databases">
        <authorList>
            <person name="Chiriac C."/>
            <person name="Salcher M."/>
            <person name="Ghai R."/>
            <person name="Kavagutti S V."/>
        </authorList>
    </citation>
    <scope>NUCLEOTIDE SEQUENCE</scope>
</reference>
<evidence type="ECO:0000256" key="2">
    <source>
        <dbReference type="SAM" id="Phobius"/>
    </source>
</evidence>
<keyword evidence="2" id="KW-1133">Transmembrane helix</keyword>
<dbReference type="AlphaFoldDB" id="A0A6J7LNK2"/>
<name>A0A6J7LNK2_9ZZZZ</name>
<feature type="region of interest" description="Disordered" evidence="1">
    <location>
        <begin position="38"/>
        <end position="58"/>
    </location>
</feature>
<evidence type="ECO:0000313" key="3">
    <source>
        <dbReference type="EMBL" id="CAB4969757.1"/>
    </source>
</evidence>
<accession>A0A6J7LNK2</accession>
<organism evidence="3">
    <name type="scientific">freshwater metagenome</name>
    <dbReference type="NCBI Taxonomy" id="449393"/>
    <lineage>
        <taxon>unclassified sequences</taxon>
        <taxon>metagenomes</taxon>
        <taxon>ecological metagenomes</taxon>
    </lineage>
</organism>
<sequence length="58" mass="6027">MLGVSVKLGGYRAGFSLAALAAVAALVLLRSGIDPRTRGPVDHHAATTAREYLEPDPP</sequence>
<keyword evidence="2" id="KW-0472">Membrane</keyword>
<dbReference type="EMBL" id="CAFBOG010000015">
    <property type="protein sequence ID" value="CAB4969757.1"/>
    <property type="molecule type" value="Genomic_DNA"/>
</dbReference>
<proteinExistence type="predicted"/>
<keyword evidence="2" id="KW-0812">Transmembrane</keyword>